<proteinExistence type="predicted"/>
<dbReference type="EMBL" id="CAADFA010000836">
    <property type="protein sequence ID" value="VFJ75341.1"/>
    <property type="molecule type" value="Genomic_DNA"/>
</dbReference>
<organism evidence="2">
    <name type="scientific">Candidatus Kentrum sp. FM</name>
    <dbReference type="NCBI Taxonomy" id="2126340"/>
    <lineage>
        <taxon>Bacteria</taxon>
        <taxon>Pseudomonadati</taxon>
        <taxon>Pseudomonadota</taxon>
        <taxon>Gammaproteobacteria</taxon>
        <taxon>Candidatus Kentrum</taxon>
    </lineage>
</organism>
<evidence type="ECO:0000313" key="2">
    <source>
        <dbReference type="EMBL" id="VFJ76005.1"/>
    </source>
</evidence>
<dbReference type="EMBL" id="CAADEZ010000893">
    <property type="protein sequence ID" value="VFJ76005.1"/>
    <property type="molecule type" value="Genomic_DNA"/>
</dbReference>
<dbReference type="AlphaFoldDB" id="A0A450U0W5"/>
<sequence>MSILSEFLTMLGVQDDFCIQLTLQKKPILKIVLFCDRRAERRVGSIYRGLFYLLTHGLTFGVIGRTHQRTARHLHKPHLPGKGCQLFEFGRWGKARNR</sequence>
<evidence type="ECO:0000313" key="1">
    <source>
        <dbReference type="EMBL" id="VFJ75341.1"/>
    </source>
</evidence>
<protein>
    <submittedName>
        <fullName evidence="2">Uncharacterized protein</fullName>
    </submittedName>
</protein>
<gene>
    <name evidence="2" type="ORF">BECKFM1743A_GA0114220_108932</name>
    <name evidence="1" type="ORF">BECKFM1743C_GA0114222_108362</name>
</gene>
<accession>A0A450U0W5</accession>
<name>A0A450U0W5_9GAMM</name>
<reference evidence="2" key="1">
    <citation type="submission" date="2019-02" db="EMBL/GenBank/DDBJ databases">
        <authorList>
            <person name="Gruber-Vodicka R. H."/>
            <person name="Seah K. B. B."/>
        </authorList>
    </citation>
    <scope>NUCLEOTIDE SEQUENCE</scope>
    <source>
        <strain evidence="2">BECK_BZ163</strain>
        <strain evidence="1">BECK_BZ165</strain>
    </source>
</reference>